<evidence type="ECO:0000256" key="2">
    <source>
        <dbReference type="ARBA" id="ARBA00012513"/>
    </source>
</evidence>
<dbReference type="Pfam" id="PF13185">
    <property type="entry name" value="GAF_2"/>
    <property type="match status" value="1"/>
</dbReference>
<dbReference type="SMART" id="SM00091">
    <property type="entry name" value="PAS"/>
    <property type="match status" value="1"/>
</dbReference>
<feature type="compositionally biased region" description="Low complexity" evidence="7">
    <location>
        <begin position="268"/>
        <end position="280"/>
    </location>
</feature>
<dbReference type="Gene3D" id="3.30.200.20">
    <property type="entry name" value="Phosphorylase Kinase, domain 1"/>
    <property type="match status" value="1"/>
</dbReference>
<gene>
    <name evidence="10" type="ORF">JF922_04300</name>
</gene>
<dbReference type="Gene3D" id="2.40.128.110">
    <property type="entry name" value="Lipid/polyisoprenoid-binding, YceI-like"/>
    <property type="match status" value="1"/>
</dbReference>
<dbReference type="EC" id="2.7.11.1" evidence="2"/>
<keyword evidence="3" id="KW-0808">Transferase</keyword>
<dbReference type="SUPFAM" id="SSF101874">
    <property type="entry name" value="YceI-like"/>
    <property type="match status" value="1"/>
</dbReference>
<dbReference type="Pfam" id="PF00069">
    <property type="entry name" value="Pkinase"/>
    <property type="match status" value="1"/>
</dbReference>
<dbReference type="RefSeq" id="WP_338199407.1">
    <property type="nucleotide sequence ID" value="NZ_JAEKNR010000050.1"/>
</dbReference>
<dbReference type="SUPFAM" id="SSF55785">
    <property type="entry name" value="PYP-like sensor domain (PAS domain)"/>
    <property type="match status" value="1"/>
</dbReference>
<dbReference type="InterPro" id="IPR008271">
    <property type="entry name" value="Ser/Thr_kinase_AS"/>
</dbReference>
<dbReference type="GO" id="GO:0004674">
    <property type="term" value="F:protein serine/threonine kinase activity"/>
    <property type="evidence" value="ECO:0007669"/>
    <property type="project" value="UniProtKB-EC"/>
</dbReference>
<dbReference type="SMART" id="SM00867">
    <property type="entry name" value="YceI"/>
    <property type="match status" value="1"/>
</dbReference>
<dbReference type="GO" id="GO:0005524">
    <property type="term" value="F:ATP binding"/>
    <property type="evidence" value="ECO:0007669"/>
    <property type="project" value="UniProtKB-KW"/>
</dbReference>
<dbReference type="GO" id="GO:0006355">
    <property type="term" value="P:regulation of DNA-templated transcription"/>
    <property type="evidence" value="ECO:0007669"/>
    <property type="project" value="InterPro"/>
</dbReference>
<protein>
    <recommendedName>
        <fullName evidence="2">non-specific serine/threonine protein kinase</fullName>
        <ecNumber evidence="2">2.7.11.1</ecNumber>
    </recommendedName>
</protein>
<evidence type="ECO:0000313" key="10">
    <source>
        <dbReference type="EMBL" id="MBJ7597293.1"/>
    </source>
</evidence>
<dbReference type="SMART" id="SM00220">
    <property type="entry name" value="S_TKc"/>
    <property type="match status" value="1"/>
</dbReference>
<dbReference type="PROSITE" id="PS50011">
    <property type="entry name" value="PROTEIN_KINASE_DOM"/>
    <property type="match status" value="1"/>
</dbReference>
<accession>A0A934K7Y4</accession>
<evidence type="ECO:0000256" key="3">
    <source>
        <dbReference type="ARBA" id="ARBA00022679"/>
    </source>
</evidence>
<keyword evidence="4" id="KW-0547">Nucleotide-binding</keyword>
<evidence type="ECO:0000256" key="1">
    <source>
        <dbReference type="ARBA" id="ARBA00008812"/>
    </source>
</evidence>
<evidence type="ECO:0000259" key="9">
    <source>
        <dbReference type="PROSITE" id="PS50112"/>
    </source>
</evidence>
<name>A0A934K7Y4_9BACT</name>
<keyword evidence="11" id="KW-1185">Reference proteome</keyword>
<dbReference type="Gene3D" id="3.30.450.20">
    <property type="entry name" value="PAS domain"/>
    <property type="match status" value="1"/>
</dbReference>
<evidence type="ECO:0000256" key="4">
    <source>
        <dbReference type="ARBA" id="ARBA00022741"/>
    </source>
</evidence>
<comment type="similarity">
    <text evidence="1">Belongs to the UPF0312 family.</text>
</comment>
<dbReference type="InterPro" id="IPR013767">
    <property type="entry name" value="PAS_fold"/>
</dbReference>
<evidence type="ECO:0000259" key="8">
    <source>
        <dbReference type="PROSITE" id="PS50011"/>
    </source>
</evidence>
<dbReference type="InterPro" id="IPR011009">
    <property type="entry name" value="Kinase-like_dom_sf"/>
</dbReference>
<evidence type="ECO:0000256" key="6">
    <source>
        <dbReference type="ARBA" id="ARBA00022840"/>
    </source>
</evidence>
<dbReference type="Gene3D" id="1.10.510.10">
    <property type="entry name" value="Transferase(Phosphotransferase) domain 1"/>
    <property type="match status" value="1"/>
</dbReference>
<keyword evidence="5" id="KW-0418">Kinase</keyword>
<feature type="region of interest" description="Disordered" evidence="7">
    <location>
        <begin position="265"/>
        <end position="288"/>
    </location>
</feature>
<sequence>MPDLLGSTLGQYRVEERLGSGGVGVVYRAIQKPTDQQVALKVLDPGLAARPGFMRRFVSQAATISKLGHPGIVPVYEIGTRSQLTYLSMRLVHGGTLKDVLLEGTVDLGAVWRILRSIADALHSAHEAGVVHQDLKPNNVLLERDGSIMLTDFGLARINYGYAIGTPGYMSPEQAMGLEVDRRSDVHALGLLAFELLTGTRPFAASSPVDLILATVYDPVPSARTLNPELPPELDAVLFRALAKNPADRQPSVFALLEELSQLPMGNRPPAAQRPSAPAAGNGGAGAVSTPAAGENWGANLQLLTLFEASLDAVVAIDEGGLITHWNSQAESMLGWSRKQIMGLPALTTFIAPRYREVLERIFATFLAVHEGPQEGQAVEVVAIHRDGHQIPLELSLSLVQLQPGKWNLVAFCRDISARKEAERLRAMQDAVTDVLSDADDPREGFRRLLEAVCGNLDWSAGAIWMVEPGGRHLRCREFWQAPAADSEQLATLSRKTTYERGAGVPGQVWASQEPVWHPDLVRVAESARELAALRSGLQAIGAFPIHDGSNLLGVLEVFSATAGELTTTRFSKVESVARRLGRQLGRAAPVRVQAAPERPAPQAEAAAAVAVAERQNVRYRIDSRHSRIGFSCAFMKFLTVHGHFNDFSGWVEIENDDPKTARVECVVKTASVDTGSLDRDYHLCSKDFFAVESYPDMVFQSTGVERRGDERFRLIGDLTIRNTTRPIRLDVRVEERDRDSSGSEKATLTASTVISRLDWFLDWQEALEAGRWIVGEQIKLDLEIALVHRPDGSTG</sequence>
<evidence type="ECO:0000313" key="11">
    <source>
        <dbReference type="Proteomes" id="UP000612893"/>
    </source>
</evidence>
<dbReference type="InterPro" id="IPR036761">
    <property type="entry name" value="TTHA0802/YceI-like_sf"/>
</dbReference>
<dbReference type="CDD" id="cd00130">
    <property type="entry name" value="PAS"/>
    <property type="match status" value="1"/>
</dbReference>
<dbReference type="EMBL" id="JAEKNR010000050">
    <property type="protein sequence ID" value="MBJ7597293.1"/>
    <property type="molecule type" value="Genomic_DNA"/>
</dbReference>
<dbReference type="PANTHER" id="PTHR43289:SF6">
    <property type="entry name" value="SERINE_THREONINE-PROTEIN KINASE NEKL-3"/>
    <property type="match status" value="1"/>
</dbReference>
<dbReference type="Proteomes" id="UP000612893">
    <property type="component" value="Unassembled WGS sequence"/>
</dbReference>
<dbReference type="PROSITE" id="PS50112">
    <property type="entry name" value="PAS"/>
    <property type="match status" value="1"/>
</dbReference>
<dbReference type="InterPro" id="IPR007372">
    <property type="entry name" value="Lipid/polyisoprenoid-bd_YceI"/>
</dbReference>
<dbReference type="InterPro" id="IPR003018">
    <property type="entry name" value="GAF"/>
</dbReference>
<dbReference type="InterPro" id="IPR035965">
    <property type="entry name" value="PAS-like_dom_sf"/>
</dbReference>
<dbReference type="Gene3D" id="3.30.450.40">
    <property type="match status" value="1"/>
</dbReference>
<dbReference type="PANTHER" id="PTHR43289">
    <property type="entry name" value="MITOGEN-ACTIVATED PROTEIN KINASE KINASE KINASE 20-RELATED"/>
    <property type="match status" value="1"/>
</dbReference>
<dbReference type="Pfam" id="PF00989">
    <property type="entry name" value="PAS"/>
    <property type="match status" value="1"/>
</dbReference>
<feature type="domain" description="Protein kinase" evidence="8">
    <location>
        <begin position="12"/>
        <end position="261"/>
    </location>
</feature>
<dbReference type="SUPFAM" id="SSF55781">
    <property type="entry name" value="GAF domain-like"/>
    <property type="match status" value="1"/>
</dbReference>
<dbReference type="CDD" id="cd14014">
    <property type="entry name" value="STKc_PknB_like"/>
    <property type="match status" value="1"/>
</dbReference>
<dbReference type="AlphaFoldDB" id="A0A934K7Y4"/>
<dbReference type="SUPFAM" id="SSF56112">
    <property type="entry name" value="Protein kinase-like (PK-like)"/>
    <property type="match status" value="1"/>
</dbReference>
<proteinExistence type="inferred from homology"/>
<dbReference type="SMART" id="SM00065">
    <property type="entry name" value="GAF"/>
    <property type="match status" value="1"/>
</dbReference>
<dbReference type="NCBIfam" id="TIGR00229">
    <property type="entry name" value="sensory_box"/>
    <property type="match status" value="1"/>
</dbReference>
<dbReference type="Pfam" id="PF04264">
    <property type="entry name" value="YceI"/>
    <property type="match status" value="1"/>
</dbReference>
<feature type="domain" description="PAS" evidence="9">
    <location>
        <begin position="299"/>
        <end position="370"/>
    </location>
</feature>
<organism evidence="10 11">
    <name type="scientific">Candidatus Nephthysia bennettiae</name>
    <dbReference type="NCBI Taxonomy" id="3127016"/>
    <lineage>
        <taxon>Bacteria</taxon>
        <taxon>Bacillati</taxon>
        <taxon>Candidatus Dormiibacterota</taxon>
        <taxon>Candidatus Dormibacteria</taxon>
        <taxon>Candidatus Dormibacterales</taxon>
        <taxon>Candidatus Dormibacteraceae</taxon>
        <taxon>Candidatus Nephthysia</taxon>
    </lineage>
</organism>
<dbReference type="PROSITE" id="PS00108">
    <property type="entry name" value="PROTEIN_KINASE_ST"/>
    <property type="match status" value="1"/>
</dbReference>
<dbReference type="InterPro" id="IPR000014">
    <property type="entry name" value="PAS"/>
</dbReference>
<dbReference type="InterPro" id="IPR000719">
    <property type="entry name" value="Prot_kinase_dom"/>
</dbReference>
<evidence type="ECO:0000256" key="7">
    <source>
        <dbReference type="SAM" id="MobiDB-lite"/>
    </source>
</evidence>
<evidence type="ECO:0000256" key="5">
    <source>
        <dbReference type="ARBA" id="ARBA00022777"/>
    </source>
</evidence>
<keyword evidence="6" id="KW-0067">ATP-binding</keyword>
<comment type="caution">
    <text evidence="10">The sequence shown here is derived from an EMBL/GenBank/DDBJ whole genome shotgun (WGS) entry which is preliminary data.</text>
</comment>
<reference evidence="10" key="1">
    <citation type="submission" date="2020-10" db="EMBL/GenBank/DDBJ databases">
        <title>Ca. Dormibacterota MAGs.</title>
        <authorList>
            <person name="Montgomery K."/>
        </authorList>
    </citation>
    <scope>NUCLEOTIDE SEQUENCE [LARGE SCALE GENOMIC DNA]</scope>
    <source>
        <strain evidence="10">SC8812_S17_10</strain>
    </source>
</reference>
<dbReference type="InterPro" id="IPR029016">
    <property type="entry name" value="GAF-like_dom_sf"/>
</dbReference>